<keyword evidence="1" id="KW-1133">Transmembrane helix</keyword>
<gene>
    <name evidence="2" type="ORF">A3C16_02440</name>
</gene>
<keyword evidence="1" id="KW-0472">Membrane</keyword>
<dbReference type="InterPro" id="IPR036259">
    <property type="entry name" value="MFS_trans_sf"/>
</dbReference>
<dbReference type="SUPFAM" id="SSF103473">
    <property type="entry name" value="MFS general substrate transporter"/>
    <property type="match status" value="1"/>
</dbReference>
<evidence type="ECO:0000313" key="3">
    <source>
        <dbReference type="Proteomes" id="UP000177811"/>
    </source>
</evidence>
<feature type="transmembrane region" description="Helical" evidence="1">
    <location>
        <begin position="102"/>
        <end position="125"/>
    </location>
</feature>
<protein>
    <recommendedName>
        <fullName evidence="4">Major facilitator superfamily (MFS) profile domain-containing protein</fullName>
    </recommendedName>
</protein>
<keyword evidence="1" id="KW-0812">Transmembrane</keyword>
<accession>A0A1G2KRR2</accession>
<evidence type="ECO:0000256" key="1">
    <source>
        <dbReference type="SAM" id="Phobius"/>
    </source>
</evidence>
<reference evidence="2 3" key="1">
    <citation type="journal article" date="2016" name="Nat. Commun.">
        <title>Thousands of microbial genomes shed light on interconnected biogeochemical processes in an aquifer system.</title>
        <authorList>
            <person name="Anantharaman K."/>
            <person name="Brown C.T."/>
            <person name="Hug L.A."/>
            <person name="Sharon I."/>
            <person name="Castelle C.J."/>
            <person name="Probst A.J."/>
            <person name="Thomas B.C."/>
            <person name="Singh A."/>
            <person name="Wilkins M.J."/>
            <person name="Karaoz U."/>
            <person name="Brodie E.L."/>
            <person name="Williams K.H."/>
            <person name="Hubbard S.S."/>
            <person name="Banfield J.F."/>
        </authorList>
    </citation>
    <scope>NUCLEOTIDE SEQUENCE [LARGE SCALE GENOMIC DNA]</scope>
</reference>
<feature type="transmembrane region" description="Helical" evidence="1">
    <location>
        <begin position="137"/>
        <end position="159"/>
    </location>
</feature>
<dbReference type="EMBL" id="MHQL01000050">
    <property type="protein sequence ID" value="OHA01974.1"/>
    <property type="molecule type" value="Genomic_DNA"/>
</dbReference>
<dbReference type="AlphaFoldDB" id="A0A1G2KRR2"/>
<feature type="transmembrane region" description="Helical" evidence="1">
    <location>
        <begin position="79"/>
        <end position="96"/>
    </location>
</feature>
<evidence type="ECO:0000313" key="2">
    <source>
        <dbReference type="EMBL" id="OHA01974.1"/>
    </source>
</evidence>
<name>A0A1G2KRR2_9BACT</name>
<sequence>MHMNVIVQTLIIASFVFEAGFGMFAPVFAVFVTTQIPGGDIAVVGFATGVYWILKSLLQIPVGRYLDKKEGETDDLYSLWAGYFLMGLVVFLYQYIESPLHLYVLQALLAVGGALAVPAWYGMFLRNIDHHKESFEWSINSSLSFGFGTGGAGMLGGYLAQVYGFHFIFVTGALLIWGSLVILFVLRKHLRRGSKVPIPKPPFPL</sequence>
<proteinExistence type="predicted"/>
<evidence type="ECO:0008006" key="4">
    <source>
        <dbReference type="Google" id="ProtNLM"/>
    </source>
</evidence>
<dbReference type="InterPro" id="IPR011701">
    <property type="entry name" value="MFS"/>
</dbReference>
<feature type="transmembrane region" description="Helical" evidence="1">
    <location>
        <begin position="39"/>
        <end position="58"/>
    </location>
</feature>
<dbReference type="Pfam" id="PF07690">
    <property type="entry name" value="MFS_1"/>
    <property type="match status" value="1"/>
</dbReference>
<dbReference type="Gene3D" id="1.20.1250.20">
    <property type="entry name" value="MFS general substrate transporter like domains"/>
    <property type="match status" value="1"/>
</dbReference>
<organism evidence="2 3">
    <name type="scientific">Candidatus Sungbacteria bacterium RIFCSPHIGHO2_02_FULL_51_29</name>
    <dbReference type="NCBI Taxonomy" id="1802273"/>
    <lineage>
        <taxon>Bacteria</taxon>
        <taxon>Candidatus Sungiibacteriota</taxon>
    </lineage>
</organism>
<feature type="transmembrane region" description="Helical" evidence="1">
    <location>
        <begin position="165"/>
        <end position="186"/>
    </location>
</feature>
<dbReference type="Proteomes" id="UP000177811">
    <property type="component" value="Unassembled WGS sequence"/>
</dbReference>
<dbReference type="GO" id="GO:0022857">
    <property type="term" value="F:transmembrane transporter activity"/>
    <property type="evidence" value="ECO:0007669"/>
    <property type="project" value="InterPro"/>
</dbReference>
<comment type="caution">
    <text evidence="2">The sequence shown here is derived from an EMBL/GenBank/DDBJ whole genome shotgun (WGS) entry which is preliminary data.</text>
</comment>